<dbReference type="Proteomes" id="UP000036938">
    <property type="component" value="Unassembled WGS sequence"/>
</dbReference>
<evidence type="ECO:0000259" key="1">
    <source>
        <dbReference type="Pfam" id="PF03559"/>
    </source>
</evidence>
<keyword evidence="3" id="KW-1185">Reference proteome</keyword>
<name>A0A0L1JSP4_9RHOB</name>
<dbReference type="AlphaFoldDB" id="A0A0L1JSP4"/>
<dbReference type="Pfam" id="PF03559">
    <property type="entry name" value="Hexose_dehydrat"/>
    <property type="match status" value="1"/>
</dbReference>
<comment type="caution">
    <text evidence="2">The sequence shown here is derived from an EMBL/GenBank/DDBJ whole genome shotgun (WGS) entry which is preliminary data.</text>
</comment>
<evidence type="ECO:0000313" key="2">
    <source>
        <dbReference type="EMBL" id="KNG94771.1"/>
    </source>
</evidence>
<dbReference type="GO" id="GO:0016829">
    <property type="term" value="F:lyase activity"/>
    <property type="evidence" value="ECO:0007669"/>
    <property type="project" value="InterPro"/>
</dbReference>
<feature type="domain" description="dTDP-4-dehydro-6-deoxy-alpha-D-glucopyranose 2,3-dehydratase" evidence="1">
    <location>
        <begin position="31"/>
        <end position="202"/>
    </location>
</feature>
<dbReference type="Gene3D" id="3.90.79.40">
    <property type="entry name" value="EvaA sugar 2,3-dehydratase subunit"/>
    <property type="match status" value="2"/>
</dbReference>
<gene>
    <name evidence="2" type="ORF">ATO11_05105</name>
</gene>
<dbReference type="EMBL" id="AQQZ01000002">
    <property type="protein sequence ID" value="KNG94771.1"/>
    <property type="molecule type" value="Genomic_DNA"/>
</dbReference>
<protein>
    <recommendedName>
        <fullName evidence="1">dTDP-4-dehydro-6-deoxy-alpha-D-glucopyranose 2,3-dehydratase domain-containing protein</fullName>
    </recommendedName>
</protein>
<evidence type="ECO:0000313" key="3">
    <source>
        <dbReference type="Proteomes" id="UP000036938"/>
    </source>
</evidence>
<dbReference type="OrthoDB" id="9814961at2"/>
<accession>A0A0L1JSP4</accession>
<dbReference type="InterPro" id="IPR038153">
    <property type="entry name" value="EvaA-like_sf"/>
</dbReference>
<organism evidence="2 3">
    <name type="scientific">Pseudaestuariivita atlantica</name>
    <dbReference type="NCBI Taxonomy" id="1317121"/>
    <lineage>
        <taxon>Bacteria</taxon>
        <taxon>Pseudomonadati</taxon>
        <taxon>Pseudomonadota</taxon>
        <taxon>Alphaproteobacteria</taxon>
        <taxon>Rhodobacterales</taxon>
        <taxon>Paracoccaceae</taxon>
        <taxon>Pseudaestuariivita</taxon>
    </lineage>
</organism>
<dbReference type="STRING" id="1317121.ATO11_05105"/>
<sequence>MSYCRHDTIAGLMSLCADHAQNARVFFSHDAGSDWVIDDDRLIHRQTQFFSIAGYAAPDGRHVLLLEQPETALVMLLLTRDPDGTRSFVLITRNEPGLIGGTNLSTTIQSTPANYQQRHGGGATPFIDLALAPTDGCHVLYDALQPDWGEFYRGKTKRFMIVETDAPLALPDGLISVPVSLSPQILMQDHLGTNDLRSALVLLHSLKPGEPVITDIAPPPAPDLGKRIPLGSFAERAARDGRGLAFLDERGVGVRHFETTSPSREVHRWQQPLLCPGTETHISLVMRMRGGTPEYAIRQMAQTGTGGIRHWHPAAPLSPPANIQAQVRTSSEGGRFWQHQITLTLAMSDGASLPEDVTWVSQDALKTYIRTPNATSVDLRMVASLALTHE</sequence>
<proteinExistence type="predicted"/>
<dbReference type="InterPro" id="IPR005212">
    <property type="entry name" value="EvaA-like"/>
</dbReference>
<reference evidence="2 3" key="1">
    <citation type="journal article" date="2015" name="Int. J. Syst. Evol. Microbiol.">
        <title>Aestuariivita atlantica sp. nov., isolated from deep sea sediment of the Atlantic Ocean.</title>
        <authorList>
            <person name="Li G."/>
            <person name="Lai Q."/>
            <person name="Du Y."/>
            <person name="Liu X."/>
            <person name="Sun F."/>
            <person name="Shao Z."/>
        </authorList>
    </citation>
    <scope>NUCLEOTIDE SEQUENCE [LARGE SCALE GENOMIC DNA]</scope>
    <source>
        <strain evidence="2 3">22II-S11-z3</strain>
    </source>
</reference>
<dbReference type="RefSeq" id="WP_050529756.1">
    <property type="nucleotide sequence ID" value="NZ_AQQZ01000002.1"/>
</dbReference>